<protein>
    <recommendedName>
        <fullName evidence="2">Phospholipase/carboxylesterase/thioesterase domain-containing protein</fullName>
    </recommendedName>
</protein>
<name>A0A1L7WYE1_9HELO</name>
<dbReference type="PANTHER" id="PTHR10655:SF63">
    <property type="entry name" value="PHOSPHOLIPASE_CARBOXYLESTERASE_THIOESTERASE DOMAIN-CONTAINING PROTEIN"/>
    <property type="match status" value="1"/>
</dbReference>
<dbReference type="InterPro" id="IPR050565">
    <property type="entry name" value="LYPA1-2/EST-like"/>
</dbReference>
<dbReference type="GO" id="GO:0005737">
    <property type="term" value="C:cytoplasm"/>
    <property type="evidence" value="ECO:0007669"/>
    <property type="project" value="TreeGrafter"/>
</dbReference>
<accession>A0A1L7WYE1</accession>
<dbReference type="Gene3D" id="3.40.50.1820">
    <property type="entry name" value="alpha/beta hydrolase"/>
    <property type="match status" value="1"/>
</dbReference>
<sequence length="208" mass="23495">MRKSARFGGAMSQWFDMWSVEDPKEKEEIQLAGLRESIEDILSIIRNETSSVPASRIILGGISQGSATAIMAMLHGQVRLGGFIGLCTWLPFQGWVADYARNFGRSYTLKNIHSILKMQPCETTVSADQLISDRKSAFDTPTFLSHSKDDEVVPIENGRLFKRTLEYLNVATTWKEYEDGRHWVNEPQGVDDIVQFIKEKVGMASYIV</sequence>
<evidence type="ECO:0000313" key="4">
    <source>
        <dbReference type="Proteomes" id="UP000184330"/>
    </source>
</evidence>
<evidence type="ECO:0000313" key="3">
    <source>
        <dbReference type="EMBL" id="CZR57785.1"/>
    </source>
</evidence>
<keyword evidence="4" id="KW-1185">Reference proteome</keyword>
<dbReference type="Proteomes" id="UP000184330">
    <property type="component" value="Unassembled WGS sequence"/>
</dbReference>
<evidence type="ECO:0000256" key="1">
    <source>
        <dbReference type="ARBA" id="ARBA00006499"/>
    </source>
</evidence>
<dbReference type="PANTHER" id="PTHR10655">
    <property type="entry name" value="LYSOPHOSPHOLIPASE-RELATED"/>
    <property type="match status" value="1"/>
</dbReference>
<dbReference type="OrthoDB" id="2418081at2759"/>
<dbReference type="GO" id="GO:0052689">
    <property type="term" value="F:carboxylic ester hydrolase activity"/>
    <property type="evidence" value="ECO:0007669"/>
    <property type="project" value="TreeGrafter"/>
</dbReference>
<dbReference type="Pfam" id="PF02230">
    <property type="entry name" value="Abhydrolase_2"/>
    <property type="match status" value="1"/>
</dbReference>
<dbReference type="AlphaFoldDB" id="A0A1L7WYE1"/>
<dbReference type="InterPro" id="IPR003140">
    <property type="entry name" value="PLipase/COase/thioEstase"/>
</dbReference>
<gene>
    <name evidence="3" type="ORF">PAC_07674</name>
</gene>
<evidence type="ECO:0000259" key="2">
    <source>
        <dbReference type="Pfam" id="PF02230"/>
    </source>
</evidence>
<organism evidence="3 4">
    <name type="scientific">Phialocephala subalpina</name>
    <dbReference type="NCBI Taxonomy" id="576137"/>
    <lineage>
        <taxon>Eukaryota</taxon>
        <taxon>Fungi</taxon>
        <taxon>Dikarya</taxon>
        <taxon>Ascomycota</taxon>
        <taxon>Pezizomycotina</taxon>
        <taxon>Leotiomycetes</taxon>
        <taxon>Helotiales</taxon>
        <taxon>Mollisiaceae</taxon>
        <taxon>Phialocephala</taxon>
        <taxon>Phialocephala fortinii species complex</taxon>
    </lineage>
</organism>
<dbReference type="SUPFAM" id="SSF53474">
    <property type="entry name" value="alpha/beta-Hydrolases"/>
    <property type="match status" value="1"/>
</dbReference>
<comment type="similarity">
    <text evidence="1">Belongs to the AB hydrolase superfamily. AB hydrolase 2 family.</text>
</comment>
<reference evidence="3 4" key="1">
    <citation type="submission" date="2016-03" db="EMBL/GenBank/DDBJ databases">
        <authorList>
            <person name="Ploux O."/>
        </authorList>
    </citation>
    <scope>NUCLEOTIDE SEQUENCE [LARGE SCALE GENOMIC DNA]</scope>
    <source>
        <strain evidence="3 4">UAMH 11012</strain>
    </source>
</reference>
<dbReference type="STRING" id="576137.A0A1L7WYE1"/>
<feature type="domain" description="Phospholipase/carboxylesterase/thioesterase" evidence="2">
    <location>
        <begin position="7"/>
        <end position="113"/>
    </location>
</feature>
<dbReference type="InterPro" id="IPR029058">
    <property type="entry name" value="AB_hydrolase_fold"/>
</dbReference>
<proteinExistence type="inferred from homology"/>
<dbReference type="GO" id="GO:0008474">
    <property type="term" value="F:palmitoyl-(protein) hydrolase activity"/>
    <property type="evidence" value="ECO:0007669"/>
    <property type="project" value="TreeGrafter"/>
</dbReference>
<dbReference type="EMBL" id="FJOG01000010">
    <property type="protein sequence ID" value="CZR57785.1"/>
    <property type="molecule type" value="Genomic_DNA"/>
</dbReference>